<evidence type="ECO:0000259" key="1">
    <source>
        <dbReference type="Pfam" id="PF03184"/>
    </source>
</evidence>
<protein>
    <recommendedName>
        <fullName evidence="1">DDE-1 domain-containing protein</fullName>
    </recommendedName>
</protein>
<proteinExistence type="predicted"/>
<dbReference type="GO" id="GO:0003676">
    <property type="term" value="F:nucleic acid binding"/>
    <property type="evidence" value="ECO:0007669"/>
    <property type="project" value="InterPro"/>
</dbReference>
<dbReference type="Proteomes" id="UP001162060">
    <property type="component" value="Unassembled WGS sequence"/>
</dbReference>
<gene>
    <name evidence="2" type="ORF">PM001_LOCUS31146</name>
</gene>
<dbReference type="InterPro" id="IPR004875">
    <property type="entry name" value="DDE_SF_endonuclease_dom"/>
</dbReference>
<feature type="domain" description="DDE-1" evidence="1">
    <location>
        <begin position="1"/>
        <end position="92"/>
    </location>
</feature>
<comment type="caution">
    <text evidence="2">The sequence shown here is derived from an EMBL/GenBank/DDBJ whole genome shotgun (WGS) entry which is preliminary data.</text>
</comment>
<evidence type="ECO:0000313" key="2">
    <source>
        <dbReference type="EMBL" id="CAK7945996.1"/>
    </source>
</evidence>
<reference evidence="2" key="1">
    <citation type="submission" date="2024-01" db="EMBL/GenBank/DDBJ databases">
        <authorList>
            <person name="Webb A."/>
        </authorList>
    </citation>
    <scope>NUCLEOTIDE SEQUENCE</scope>
    <source>
        <strain evidence="2">Pm1</strain>
    </source>
</reference>
<dbReference type="EMBL" id="CAKLBY020000339">
    <property type="protein sequence ID" value="CAK7945996.1"/>
    <property type="molecule type" value="Genomic_DNA"/>
</dbReference>
<name>A0AAV1VGE2_9STRA</name>
<sequence length="115" mass="12474">MDNAPSHVTLDLVLTNVTVQALPPNATSKVQPMDASIIASFKRHYRRLHQQNALDRDDARAADLFKVDQVTVMRWSLMAWSEISSTTIANCFKHTGIINGPTSPAVEGGASAGDI</sequence>
<dbReference type="AlphaFoldDB" id="A0AAV1VGE2"/>
<evidence type="ECO:0000313" key="3">
    <source>
        <dbReference type="Proteomes" id="UP001162060"/>
    </source>
</evidence>
<organism evidence="2 3">
    <name type="scientific">Peronospora matthiolae</name>
    <dbReference type="NCBI Taxonomy" id="2874970"/>
    <lineage>
        <taxon>Eukaryota</taxon>
        <taxon>Sar</taxon>
        <taxon>Stramenopiles</taxon>
        <taxon>Oomycota</taxon>
        <taxon>Peronosporomycetes</taxon>
        <taxon>Peronosporales</taxon>
        <taxon>Peronosporaceae</taxon>
        <taxon>Peronospora</taxon>
    </lineage>
</organism>
<dbReference type="Pfam" id="PF03184">
    <property type="entry name" value="DDE_1"/>
    <property type="match status" value="1"/>
</dbReference>
<accession>A0AAV1VGE2</accession>